<evidence type="ECO:0000313" key="5">
    <source>
        <dbReference type="EMBL" id="THE64793.1"/>
    </source>
</evidence>
<dbReference type="Gene3D" id="3.10.105.10">
    <property type="entry name" value="Dipeptide-binding Protein, Domain 3"/>
    <property type="match status" value="2"/>
</dbReference>
<evidence type="ECO:0000259" key="4">
    <source>
        <dbReference type="Pfam" id="PF00496"/>
    </source>
</evidence>
<accession>A0A4S3TNI9</accession>
<feature type="domain" description="Solute-binding protein family 5" evidence="4">
    <location>
        <begin position="258"/>
        <end position="576"/>
    </location>
</feature>
<dbReference type="GO" id="GO:1904680">
    <property type="term" value="F:peptide transmembrane transporter activity"/>
    <property type="evidence" value="ECO:0007669"/>
    <property type="project" value="TreeGrafter"/>
</dbReference>
<evidence type="ECO:0000256" key="3">
    <source>
        <dbReference type="ARBA" id="ARBA00022729"/>
    </source>
</evidence>
<dbReference type="Proteomes" id="UP000318864">
    <property type="component" value="Unassembled WGS sequence"/>
</dbReference>
<dbReference type="AlphaFoldDB" id="A0A4S3TNI9"/>
<dbReference type="InterPro" id="IPR039424">
    <property type="entry name" value="SBP_5"/>
</dbReference>
<dbReference type="PANTHER" id="PTHR30290:SF9">
    <property type="entry name" value="OLIGOPEPTIDE-BINDING PROTEIN APPA"/>
    <property type="match status" value="1"/>
</dbReference>
<evidence type="ECO:0000256" key="1">
    <source>
        <dbReference type="ARBA" id="ARBA00005695"/>
    </source>
</evidence>
<dbReference type="InterPro" id="IPR000914">
    <property type="entry name" value="SBP_5_dom"/>
</dbReference>
<comment type="caution">
    <text evidence="5">The sequence shown here is derived from an EMBL/GenBank/DDBJ whole genome shotgun (WGS) entry which is preliminary data.</text>
</comment>
<evidence type="ECO:0000313" key="6">
    <source>
        <dbReference type="Proteomes" id="UP000318864"/>
    </source>
</evidence>
<proteinExistence type="inferred from homology"/>
<gene>
    <name evidence="5" type="ORF">D8Y22_11080</name>
</gene>
<dbReference type="PROSITE" id="PS51318">
    <property type="entry name" value="TAT"/>
    <property type="match status" value="1"/>
</dbReference>
<dbReference type="EMBL" id="RBZW01000025">
    <property type="protein sequence ID" value="THE64793.1"/>
    <property type="molecule type" value="Genomic_DNA"/>
</dbReference>
<dbReference type="InterPro" id="IPR006311">
    <property type="entry name" value="TAT_signal"/>
</dbReference>
<protein>
    <submittedName>
        <fullName evidence="5">ABC transporter substrate-binding protein</fullName>
    </submittedName>
</protein>
<evidence type="ECO:0000256" key="2">
    <source>
        <dbReference type="ARBA" id="ARBA00022448"/>
    </source>
</evidence>
<keyword evidence="2" id="KW-0813">Transport</keyword>
<organism evidence="5 6">
    <name type="scientific">Salinadaptatus halalkaliphilus</name>
    <dbReference type="NCBI Taxonomy" id="2419781"/>
    <lineage>
        <taxon>Archaea</taxon>
        <taxon>Methanobacteriati</taxon>
        <taxon>Methanobacteriota</taxon>
        <taxon>Stenosarchaea group</taxon>
        <taxon>Halobacteria</taxon>
        <taxon>Halobacteriales</taxon>
        <taxon>Natrialbaceae</taxon>
        <taxon>Salinadaptatus</taxon>
    </lineage>
</organism>
<name>A0A4S3TNI9_9EURY</name>
<dbReference type="Pfam" id="PF00496">
    <property type="entry name" value="SBP_bac_5"/>
    <property type="match status" value="1"/>
</dbReference>
<reference evidence="5 6" key="1">
    <citation type="submission" date="2018-10" db="EMBL/GenBank/DDBJ databases">
        <title>Natronolimnobius sp. XQ-INN 246 isolated from Inner Mongolia Autonomous Region of China.</title>
        <authorList>
            <person name="Xue Q."/>
        </authorList>
    </citation>
    <scope>NUCLEOTIDE SEQUENCE [LARGE SCALE GENOMIC DNA]</scope>
    <source>
        <strain evidence="5 6">XQ-INN 246</strain>
    </source>
</reference>
<keyword evidence="3" id="KW-0732">Signal</keyword>
<dbReference type="PANTHER" id="PTHR30290">
    <property type="entry name" value="PERIPLASMIC BINDING COMPONENT OF ABC TRANSPORTER"/>
    <property type="match status" value="1"/>
</dbReference>
<dbReference type="Gene3D" id="3.40.190.10">
    <property type="entry name" value="Periplasmic binding protein-like II"/>
    <property type="match status" value="1"/>
</dbReference>
<comment type="similarity">
    <text evidence="1">Belongs to the bacterial solute-binding protein 5 family.</text>
</comment>
<dbReference type="OrthoDB" id="233597at2157"/>
<dbReference type="RefSeq" id="WP_141464763.1">
    <property type="nucleotide sequence ID" value="NZ_RBZW01000025.1"/>
</dbReference>
<dbReference type="PROSITE" id="PS51257">
    <property type="entry name" value="PROKAR_LIPOPROTEIN"/>
    <property type="match status" value="1"/>
</dbReference>
<dbReference type="SUPFAM" id="SSF53850">
    <property type="entry name" value="Periplasmic binding protein-like II"/>
    <property type="match status" value="2"/>
</dbReference>
<keyword evidence="6" id="KW-1185">Reference proteome</keyword>
<sequence length="580" mass="63944">MDEGASRVSRRTILAGAGSLGASTLAGCSEQFWSRAEDTGPEQVELTIKTLPADDDAVAAKLMSQLRENYIAAGIDATHEPLGRADLYRDIFLEGDYDVFVIRHPGLKEFDALRGLLHSSFTTERGWQNPFRFSDVTIDDLLESQQSSNADRDESLAELFEFLEETAPYTTIAYPHQVGGVRPDLDVSISPRHPLEYVDVLATERADGPRDGPIAIGVYGEGLTNRFNPIVVDQNSIPGLLGLVYDPLARRVPSEDDVVPWLAESVSWDETDDTRATVTLHEGTRWHDGAELDADDVVFTMEFLEDTSLGAIDGSVPAPRYRARLALLEGVTRIDERTVELSFGSTRRSAAARVLTIPLLPEHIWEPRSEVVAEHRTEAVLADNEEPIGAGLFRFESVTADSLELAPFDDHVLRDPVAQPEILDGESAFTGIHFRIDPNVGAMIDALLDGEIDLTASNIPPSELDTFREASGATIVSTQSRAFYMIGYNYHHSSLVNPHFRRILSRLIDREHVVSELFDGLAEPAMSRNSLVGITDDAWDDNRASSVTTFPGTDGEIATQEVRSLFEDAGYQYENDALIE</sequence>
<dbReference type="GO" id="GO:0015833">
    <property type="term" value="P:peptide transport"/>
    <property type="evidence" value="ECO:0007669"/>
    <property type="project" value="TreeGrafter"/>
</dbReference>